<dbReference type="InterPro" id="IPR044807">
    <property type="entry name" value="DRIP1-like"/>
</dbReference>
<dbReference type="PANTHER" id="PTHR46293">
    <property type="entry name" value="E3 UBIQUITIN PROTEIN LIGASE DRIP1"/>
    <property type="match status" value="1"/>
</dbReference>
<keyword evidence="3" id="KW-0862">Zinc</keyword>
<dbReference type="GO" id="GO:0008270">
    <property type="term" value="F:zinc ion binding"/>
    <property type="evidence" value="ECO:0007669"/>
    <property type="project" value="UniProtKB-KW"/>
</dbReference>
<dbReference type="InterPro" id="IPR017907">
    <property type="entry name" value="Znf_RING_CS"/>
</dbReference>
<dbReference type="InterPro" id="IPR001841">
    <property type="entry name" value="Znf_RING"/>
</dbReference>
<feature type="region of interest" description="Disordered" evidence="5">
    <location>
        <begin position="248"/>
        <end position="280"/>
    </location>
</feature>
<evidence type="ECO:0000313" key="7">
    <source>
        <dbReference type="Proteomes" id="UP000504607"/>
    </source>
</evidence>
<dbReference type="PROSITE" id="PS00518">
    <property type="entry name" value="ZF_RING_1"/>
    <property type="match status" value="1"/>
</dbReference>
<reference evidence="8" key="1">
    <citation type="submission" date="2025-08" db="UniProtKB">
        <authorList>
            <consortium name="RefSeq"/>
        </authorList>
    </citation>
    <scope>IDENTIFICATION</scope>
</reference>
<dbReference type="Pfam" id="PF13923">
    <property type="entry name" value="zf-C3HC4_2"/>
    <property type="match status" value="1"/>
</dbReference>
<dbReference type="CDD" id="cd16525">
    <property type="entry name" value="RING-HC_PCGF"/>
    <property type="match status" value="1"/>
</dbReference>
<dbReference type="RefSeq" id="XP_010932876.1">
    <property type="nucleotide sequence ID" value="XM_010934574.3"/>
</dbReference>
<evidence type="ECO:0000256" key="1">
    <source>
        <dbReference type="ARBA" id="ARBA00022723"/>
    </source>
</evidence>
<evidence type="ECO:0000256" key="2">
    <source>
        <dbReference type="ARBA" id="ARBA00022771"/>
    </source>
</evidence>
<name>A0A6I9RW57_ELAGV</name>
<evidence type="ECO:0000259" key="6">
    <source>
        <dbReference type="PROSITE" id="PS50089"/>
    </source>
</evidence>
<dbReference type="FunCoup" id="A0A6I9RW57">
    <property type="interactions" value="691"/>
</dbReference>
<dbReference type="KEGG" id="egu:105053431"/>
<dbReference type="Proteomes" id="UP000504607">
    <property type="component" value="Chromosome 10"/>
</dbReference>
<evidence type="ECO:0000256" key="5">
    <source>
        <dbReference type="SAM" id="MobiDB-lite"/>
    </source>
</evidence>
<organism evidence="7 8">
    <name type="scientific">Elaeis guineensis var. tenera</name>
    <name type="common">Oil palm</name>
    <dbReference type="NCBI Taxonomy" id="51953"/>
    <lineage>
        <taxon>Eukaryota</taxon>
        <taxon>Viridiplantae</taxon>
        <taxon>Streptophyta</taxon>
        <taxon>Embryophyta</taxon>
        <taxon>Tracheophyta</taxon>
        <taxon>Spermatophyta</taxon>
        <taxon>Magnoliopsida</taxon>
        <taxon>Liliopsida</taxon>
        <taxon>Arecaceae</taxon>
        <taxon>Arecoideae</taxon>
        <taxon>Cocoseae</taxon>
        <taxon>Elaeidinae</taxon>
        <taxon>Elaeis</taxon>
    </lineage>
</organism>
<dbReference type="SUPFAM" id="SSF57850">
    <property type="entry name" value="RING/U-box"/>
    <property type="match status" value="1"/>
</dbReference>
<dbReference type="InterPro" id="IPR013083">
    <property type="entry name" value="Znf_RING/FYVE/PHD"/>
</dbReference>
<proteinExistence type="predicted"/>
<dbReference type="Gene3D" id="3.30.40.10">
    <property type="entry name" value="Zinc/RING finger domain, C3HC4 (zinc finger)"/>
    <property type="match status" value="1"/>
</dbReference>
<dbReference type="GeneID" id="105053431"/>
<keyword evidence="2 4" id="KW-0863">Zinc-finger</keyword>
<sequence>MAGAAAEARSSPPQPAFVKVKRDFLEVRLTCPLCHKLLREATTISECLHTFCRKCIFDKLADEELDCCPTCNIDLGCTPAEKLRPDHNLQDIRAKIFPFRKEKVNNLEVPSVLLPVRIKERSLSSLVVNTPRVASQTGLTGRRTKASRRAAALSGLSPTINESVRKEDDGGVQAKNSNSFETLKTIKNRRQNDSDAVPSVLASNKDKQNDKEYVDKTELWEPLDCLFEAAKRTKALCSSQQSPVVKADQVSGLDSEVPNSRTNLREHPHKSKVQNDKNGIPISPLLAKARRLHGVSRRRRERGTSAQAQLDAVGCKRERKIQQFWFSLVAAADQEGSAPLHQLRARYLRIKDGSLPVSFVQKYLAKKLDIANEYEVEIMCRGQAVSPIMTLQNLVDLWFQAGSSHKIQTLTGSSGKDLVMVLVYRHRAPAS</sequence>
<accession>A0A6I9RW57</accession>
<evidence type="ECO:0000256" key="4">
    <source>
        <dbReference type="PROSITE-ProRule" id="PRU00175"/>
    </source>
</evidence>
<evidence type="ECO:0000313" key="8">
    <source>
        <dbReference type="RefSeq" id="XP_010932876.1"/>
    </source>
</evidence>
<protein>
    <submittedName>
        <fullName evidence="8">E3 ubiquitin protein ligase DRIP2</fullName>
    </submittedName>
</protein>
<keyword evidence="7" id="KW-1185">Reference proteome</keyword>
<dbReference type="InParanoid" id="A0A6I9RW57"/>
<dbReference type="AlphaFoldDB" id="A0A6I9RW57"/>
<dbReference type="PANTHER" id="PTHR46293:SF1">
    <property type="entry name" value="OS03G0632800 PROTEIN"/>
    <property type="match status" value="1"/>
</dbReference>
<dbReference type="SMART" id="SM00184">
    <property type="entry name" value="RING"/>
    <property type="match status" value="1"/>
</dbReference>
<dbReference type="GO" id="GO:0004842">
    <property type="term" value="F:ubiquitin-protein transferase activity"/>
    <property type="evidence" value="ECO:0007669"/>
    <property type="project" value="InterPro"/>
</dbReference>
<dbReference type="OrthoDB" id="1305878at2759"/>
<keyword evidence="1" id="KW-0479">Metal-binding</keyword>
<evidence type="ECO:0000256" key="3">
    <source>
        <dbReference type="ARBA" id="ARBA00022833"/>
    </source>
</evidence>
<feature type="region of interest" description="Disordered" evidence="5">
    <location>
        <begin position="156"/>
        <end position="211"/>
    </location>
</feature>
<feature type="domain" description="RING-type" evidence="6">
    <location>
        <begin position="31"/>
        <end position="72"/>
    </location>
</feature>
<dbReference type="Gene3D" id="3.10.20.90">
    <property type="entry name" value="Phosphatidylinositol 3-kinase Catalytic Subunit, Chain A, domain 1"/>
    <property type="match status" value="1"/>
</dbReference>
<gene>
    <name evidence="8" type="primary">LOC105053431</name>
</gene>
<dbReference type="PROSITE" id="PS50089">
    <property type="entry name" value="ZF_RING_2"/>
    <property type="match status" value="1"/>
</dbReference>